<accession>A0A5C3QX69</accession>
<organism evidence="2 3">
    <name type="scientific">Pterulicium gracile</name>
    <dbReference type="NCBI Taxonomy" id="1884261"/>
    <lineage>
        <taxon>Eukaryota</taxon>
        <taxon>Fungi</taxon>
        <taxon>Dikarya</taxon>
        <taxon>Basidiomycota</taxon>
        <taxon>Agaricomycotina</taxon>
        <taxon>Agaricomycetes</taxon>
        <taxon>Agaricomycetidae</taxon>
        <taxon>Agaricales</taxon>
        <taxon>Pleurotineae</taxon>
        <taxon>Pterulaceae</taxon>
        <taxon>Pterulicium</taxon>
    </lineage>
</organism>
<keyword evidence="3" id="KW-1185">Reference proteome</keyword>
<reference evidence="2 3" key="1">
    <citation type="journal article" date="2019" name="Nat. Ecol. Evol.">
        <title>Megaphylogeny resolves global patterns of mushroom evolution.</title>
        <authorList>
            <person name="Varga T."/>
            <person name="Krizsan K."/>
            <person name="Foldi C."/>
            <person name="Dima B."/>
            <person name="Sanchez-Garcia M."/>
            <person name="Sanchez-Ramirez S."/>
            <person name="Szollosi G.J."/>
            <person name="Szarkandi J.G."/>
            <person name="Papp V."/>
            <person name="Albert L."/>
            <person name="Andreopoulos W."/>
            <person name="Angelini C."/>
            <person name="Antonin V."/>
            <person name="Barry K.W."/>
            <person name="Bougher N.L."/>
            <person name="Buchanan P."/>
            <person name="Buyck B."/>
            <person name="Bense V."/>
            <person name="Catcheside P."/>
            <person name="Chovatia M."/>
            <person name="Cooper J."/>
            <person name="Damon W."/>
            <person name="Desjardin D."/>
            <person name="Finy P."/>
            <person name="Geml J."/>
            <person name="Haridas S."/>
            <person name="Hughes K."/>
            <person name="Justo A."/>
            <person name="Karasinski D."/>
            <person name="Kautmanova I."/>
            <person name="Kiss B."/>
            <person name="Kocsube S."/>
            <person name="Kotiranta H."/>
            <person name="LaButti K.M."/>
            <person name="Lechner B.E."/>
            <person name="Liimatainen K."/>
            <person name="Lipzen A."/>
            <person name="Lukacs Z."/>
            <person name="Mihaltcheva S."/>
            <person name="Morgado L.N."/>
            <person name="Niskanen T."/>
            <person name="Noordeloos M.E."/>
            <person name="Ohm R.A."/>
            <person name="Ortiz-Santana B."/>
            <person name="Ovrebo C."/>
            <person name="Racz N."/>
            <person name="Riley R."/>
            <person name="Savchenko A."/>
            <person name="Shiryaev A."/>
            <person name="Soop K."/>
            <person name="Spirin V."/>
            <person name="Szebenyi C."/>
            <person name="Tomsovsky M."/>
            <person name="Tulloss R.E."/>
            <person name="Uehling J."/>
            <person name="Grigoriev I.V."/>
            <person name="Vagvolgyi C."/>
            <person name="Papp T."/>
            <person name="Martin F.M."/>
            <person name="Miettinen O."/>
            <person name="Hibbett D.S."/>
            <person name="Nagy L.G."/>
        </authorList>
    </citation>
    <scope>NUCLEOTIDE SEQUENCE [LARGE SCALE GENOMIC DNA]</scope>
    <source>
        <strain evidence="2 3">CBS 309.79</strain>
    </source>
</reference>
<dbReference type="InterPro" id="IPR015943">
    <property type="entry name" value="WD40/YVTN_repeat-like_dom_sf"/>
</dbReference>
<evidence type="ECO:0000256" key="1">
    <source>
        <dbReference type="SAM" id="MobiDB-lite"/>
    </source>
</evidence>
<dbReference type="Gene3D" id="2.130.10.10">
    <property type="entry name" value="YVTN repeat-like/Quinoprotein amine dehydrogenase"/>
    <property type="match status" value="1"/>
</dbReference>
<feature type="compositionally biased region" description="Basic and acidic residues" evidence="1">
    <location>
        <begin position="201"/>
        <end position="225"/>
    </location>
</feature>
<feature type="region of interest" description="Disordered" evidence="1">
    <location>
        <begin position="201"/>
        <end position="229"/>
    </location>
</feature>
<gene>
    <name evidence="2" type="ORF">BDV98DRAFT_565148</name>
</gene>
<dbReference type="InterPro" id="IPR036322">
    <property type="entry name" value="WD40_repeat_dom_sf"/>
</dbReference>
<proteinExistence type="predicted"/>
<dbReference type="AlphaFoldDB" id="A0A5C3QX69"/>
<name>A0A5C3QX69_9AGAR</name>
<dbReference type="SUPFAM" id="SSF50978">
    <property type="entry name" value="WD40 repeat-like"/>
    <property type="match status" value="1"/>
</dbReference>
<dbReference type="EMBL" id="ML178821">
    <property type="protein sequence ID" value="TFL02964.1"/>
    <property type="molecule type" value="Genomic_DNA"/>
</dbReference>
<evidence type="ECO:0000313" key="3">
    <source>
        <dbReference type="Proteomes" id="UP000305067"/>
    </source>
</evidence>
<evidence type="ECO:0008006" key="4">
    <source>
        <dbReference type="Google" id="ProtNLM"/>
    </source>
</evidence>
<evidence type="ECO:0000313" key="2">
    <source>
        <dbReference type="EMBL" id="TFL02964.1"/>
    </source>
</evidence>
<dbReference type="Proteomes" id="UP000305067">
    <property type="component" value="Unassembled WGS sequence"/>
</dbReference>
<dbReference type="OrthoDB" id="3062272at2759"/>
<protein>
    <recommendedName>
        <fullName evidence="4">WD40-repeat-containing domain protein</fullName>
    </recommendedName>
</protein>
<sequence length="279" mass="30966">MRDDFDEEIEPFKGFVPTRRLSFPALSSIGPWAPNPRDSKDMIVGYTSQQYSEKYGAGSEDLETTQATIRYVGHGAHVTFIRTTEADPSTFVTAAKDGVVRLYDVRAPTPALAIYHADEFTDAALYEHIGRHPFVVIGGGKTEEVKVRDVRAQLPLYELSTGNTKSCLLHGMVLPRPSMRAPSASSSTAWAGITSIVEVPESRESRSRVDLDEDEHHQDSNDYDGHNWPSRAYHDESAYGRMMNSAGHRVYAYRFKEDADANLVSASGYSSLGGPYAHW</sequence>
<dbReference type="STRING" id="1884261.A0A5C3QX69"/>